<dbReference type="GO" id="GO:0015190">
    <property type="term" value="F:L-leucine transmembrane transporter activity"/>
    <property type="evidence" value="ECO:0007669"/>
    <property type="project" value="TreeGrafter"/>
</dbReference>
<dbReference type="GO" id="GO:0015192">
    <property type="term" value="F:L-phenylalanine transmembrane transporter activity"/>
    <property type="evidence" value="ECO:0007669"/>
    <property type="project" value="TreeGrafter"/>
</dbReference>
<comment type="similarity">
    <text evidence="9">Belongs to the binding-protein-dependent transport system permease family. LivHM subfamily.</text>
</comment>
<dbReference type="EMBL" id="PDDY01000004">
    <property type="protein sequence ID" value="PEH37164.1"/>
    <property type="molecule type" value="Genomic_DNA"/>
</dbReference>
<keyword evidence="3" id="KW-1003">Cell membrane</keyword>
<dbReference type="Proteomes" id="UP000220629">
    <property type="component" value="Unassembled WGS sequence"/>
</dbReference>
<sequence length="316" mass="32971">MDIFVQQVINGLVLGSVYAIIALGYTMVYGILGIINFAHGDVLMIGAMVALSAITVLQNHFPELGNVATLTIGLVIAAAVCAAVGFTIERVAYRPLRRAPRLAPLITAIGVSILLQTAAMMIWSRNPLPFPQLLSTNPLNVIHPTDTTPGAVISPTEIVIIAVAFIVMAGLLLLVHKTKLGRAMRAISENPNNASLMGVNPNFVISATFMIGSALAALAGVMIASEYGNVHFYMGFIPGMKAFTAAVLGGIGNLGGAMVGGVLLGLIEQLGAGYIGNLTGGVFGSNYQDVFAFVVLIIVLVFRPSGLLGERVADRA</sequence>
<dbReference type="Proteomes" id="UP000029590">
    <property type="component" value="Unassembled WGS sequence"/>
</dbReference>
<name>A0A095W098_BURGA</name>
<dbReference type="PANTHER" id="PTHR11795">
    <property type="entry name" value="BRANCHED-CHAIN AMINO ACID TRANSPORT SYSTEM PERMEASE PROTEIN LIVH"/>
    <property type="match status" value="1"/>
</dbReference>
<evidence type="ECO:0000313" key="12">
    <source>
        <dbReference type="EMBL" id="PEH37164.1"/>
    </source>
</evidence>
<dbReference type="GeneID" id="66458907"/>
<evidence type="ECO:0000256" key="2">
    <source>
        <dbReference type="ARBA" id="ARBA00022448"/>
    </source>
</evidence>
<feature type="transmembrane region" description="Helical" evidence="10">
    <location>
        <begin position="158"/>
        <end position="175"/>
    </location>
</feature>
<dbReference type="RefSeq" id="WP_013699127.1">
    <property type="nucleotide sequence ID" value="NZ_CADEPO010000016.1"/>
</dbReference>
<evidence type="ECO:0000313" key="14">
    <source>
        <dbReference type="Proteomes" id="UP000029590"/>
    </source>
</evidence>
<evidence type="ECO:0000256" key="7">
    <source>
        <dbReference type="ARBA" id="ARBA00022989"/>
    </source>
</evidence>
<dbReference type="OMA" id="LVIPNDM"/>
<dbReference type="GO" id="GO:0042941">
    <property type="term" value="P:D-alanine transmembrane transport"/>
    <property type="evidence" value="ECO:0007669"/>
    <property type="project" value="TreeGrafter"/>
</dbReference>
<dbReference type="GO" id="GO:0005886">
    <property type="term" value="C:plasma membrane"/>
    <property type="evidence" value="ECO:0007669"/>
    <property type="project" value="UniProtKB-SubCell"/>
</dbReference>
<dbReference type="GO" id="GO:0015808">
    <property type="term" value="P:L-alanine transport"/>
    <property type="evidence" value="ECO:0007669"/>
    <property type="project" value="TreeGrafter"/>
</dbReference>
<dbReference type="Proteomes" id="UP001059745">
    <property type="component" value="Chromosome 1"/>
</dbReference>
<gene>
    <name evidence="12" type="ORF">CRM94_21635</name>
    <name evidence="11" type="ORF">DM48_4947</name>
    <name evidence="13" type="ORF">NYZ96_15340</name>
</gene>
<evidence type="ECO:0000256" key="1">
    <source>
        <dbReference type="ARBA" id="ARBA00004651"/>
    </source>
</evidence>
<dbReference type="GO" id="GO:1903806">
    <property type="term" value="P:L-isoleucine import across plasma membrane"/>
    <property type="evidence" value="ECO:0007669"/>
    <property type="project" value="TreeGrafter"/>
</dbReference>
<reference evidence="15" key="3">
    <citation type="submission" date="2017-09" db="EMBL/GenBank/DDBJ databases">
        <title>FDA dAtabase for Regulatory Grade micrObial Sequences (FDA-ARGOS): Supporting development and validation of Infectious Disease Dx tests.</title>
        <authorList>
            <person name="Minogue T."/>
            <person name="Wolcott M."/>
            <person name="Wasieloski L."/>
            <person name="Aguilar W."/>
            <person name="Moore D."/>
            <person name="Tallon L."/>
            <person name="Sadzewicz L."/>
            <person name="Ott S."/>
            <person name="Zhao X."/>
            <person name="Nagaraj S."/>
            <person name="Vavikolanu K."/>
            <person name="Aluvathingal J."/>
            <person name="Nadendla S."/>
            <person name="Sichtig H."/>
        </authorList>
    </citation>
    <scope>NUCLEOTIDE SEQUENCE [LARGE SCALE GENOMIC DNA]</scope>
    <source>
        <strain evidence="15">FDAARGOS_390</strain>
    </source>
</reference>
<evidence type="ECO:0000313" key="15">
    <source>
        <dbReference type="Proteomes" id="UP000220629"/>
    </source>
</evidence>
<keyword evidence="2" id="KW-0813">Transport</keyword>
<protein>
    <submittedName>
        <fullName evidence="12">Branched-chain amino acid ABC transporter permease</fullName>
    </submittedName>
    <submittedName>
        <fullName evidence="11">Branched-chain amino acid transport system / permease component family protein</fullName>
    </submittedName>
</protein>
<feature type="transmembrane region" description="Helical" evidence="10">
    <location>
        <begin position="278"/>
        <end position="302"/>
    </location>
</feature>
<evidence type="ECO:0000256" key="5">
    <source>
        <dbReference type="ARBA" id="ARBA00022692"/>
    </source>
</evidence>
<evidence type="ECO:0000313" key="13">
    <source>
        <dbReference type="EMBL" id="UWX69561.1"/>
    </source>
</evidence>
<dbReference type="EMBL" id="CP104214">
    <property type="protein sequence ID" value="UWX69561.1"/>
    <property type="molecule type" value="Genomic_DNA"/>
</dbReference>
<keyword evidence="7 10" id="KW-1133">Transmembrane helix</keyword>
<evidence type="ECO:0000313" key="11">
    <source>
        <dbReference type="EMBL" id="KGC17171.1"/>
    </source>
</evidence>
<dbReference type="OrthoDB" id="9807115at2"/>
<dbReference type="InterPro" id="IPR052157">
    <property type="entry name" value="BCAA_transport_permease"/>
</dbReference>
<feature type="transmembrane region" description="Helical" evidence="10">
    <location>
        <begin position="67"/>
        <end position="88"/>
    </location>
</feature>
<keyword evidence="5 10" id="KW-0812">Transmembrane</keyword>
<dbReference type="InterPro" id="IPR001851">
    <property type="entry name" value="ABC_transp_permease"/>
</dbReference>
<evidence type="ECO:0000256" key="8">
    <source>
        <dbReference type="ARBA" id="ARBA00023136"/>
    </source>
</evidence>
<dbReference type="Pfam" id="PF02653">
    <property type="entry name" value="BPD_transp_2"/>
    <property type="match status" value="1"/>
</dbReference>
<feature type="transmembrane region" description="Helical" evidence="10">
    <location>
        <begin position="203"/>
        <end position="223"/>
    </location>
</feature>
<feature type="transmembrane region" description="Helical" evidence="10">
    <location>
        <begin position="100"/>
        <end position="123"/>
    </location>
</feature>
<evidence type="ECO:0000256" key="10">
    <source>
        <dbReference type="SAM" id="Phobius"/>
    </source>
</evidence>
<evidence type="ECO:0000256" key="6">
    <source>
        <dbReference type="ARBA" id="ARBA00022970"/>
    </source>
</evidence>
<dbReference type="CDD" id="cd06582">
    <property type="entry name" value="TM_PBP1_LivH_like"/>
    <property type="match status" value="1"/>
</dbReference>
<evidence type="ECO:0000256" key="9">
    <source>
        <dbReference type="ARBA" id="ARBA00037998"/>
    </source>
</evidence>
<reference evidence="13" key="4">
    <citation type="submission" date="2022-09" db="EMBL/GenBank/DDBJ databases">
        <title>Genomic of Burkholderia gladioli.</title>
        <authorList>
            <person name="Wu H."/>
        </authorList>
    </citation>
    <scope>NUCLEOTIDE SEQUENCE</scope>
    <source>
        <strain evidence="13">ZN-S4</strain>
    </source>
</reference>
<evidence type="ECO:0000256" key="3">
    <source>
        <dbReference type="ARBA" id="ARBA00022475"/>
    </source>
</evidence>
<dbReference type="AlphaFoldDB" id="A0A095W098"/>
<dbReference type="PANTHER" id="PTHR11795:SF371">
    <property type="entry name" value="HIGH-AFFINITY BRANCHED-CHAIN AMINO ACID TRANSPORT SYSTEM PERMEASE PROTEIN LIVH"/>
    <property type="match status" value="1"/>
</dbReference>
<accession>A0A095W098</accession>
<organism evidence="12 15">
    <name type="scientific">Burkholderia gladioli</name>
    <name type="common">Pseudomonas marginata</name>
    <name type="synonym">Phytomonas marginata</name>
    <dbReference type="NCBI Taxonomy" id="28095"/>
    <lineage>
        <taxon>Bacteria</taxon>
        <taxon>Pseudomonadati</taxon>
        <taxon>Pseudomonadota</taxon>
        <taxon>Betaproteobacteria</taxon>
        <taxon>Burkholderiales</taxon>
        <taxon>Burkholderiaceae</taxon>
        <taxon>Burkholderia</taxon>
    </lineage>
</organism>
<dbReference type="GO" id="GO:0015188">
    <property type="term" value="F:L-isoleucine transmembrane transporter activity"/>
    <property type="evidence" value="ECO:0007669"/>
    <property type="project" value="TreeGrafter"/>
</dbReference>
<feature type="transmembrane region" description="Helical" evidence="10">
    <location>
        <begin position="12"/>
        <end position="35"/>
    </location>
</feature>
<reference evidence="11 14" key="1">
    <citation type="submission" date="2014-04" db="EMBL/GenBank/DDBJ databases">
        <authorList>
            <person name="Bishop-Lilly K.A."/>
            <person name="Broomall S.M."/>
            <person name="Chain P.S."/>
            <person name="Chertkov O."/>
            <person name="Coyne S.R."/>
            <person name="Daligault H.E."/>
            <person name="Davenport K.W."/>
            <person name="Erkkila T."/>
            <person name="Frey K.G."/>
            <person name="Gibbons H.S."/>
            <person name="Gu W."/>
            <person name="Jaissle J."/>
            <person name="Johnson S.L."/>
            <person name="Koroleva G.I."/>
            <person name="Ladner J.T."/>
            <person name="Lo C.-C."/>
            <person name="Minogue T.D."/>
            <person name="Munk C."/>
            <person name="Palacios G.F."/>
            <person name="Redden C.L."/>
            <person name="Rosenzweig C.N."/>
            <person name="Scholz M.B."/>
            <person name="Teshima H."/>
            <person name="Xu Y."/>
        </authorList>
    </citation>
    <scope>NUCLEOTIDE SEQUENCE [LARGE SCALE GENOMIC DNA]</scope>
    <source>
        <strain evidence="14">gladioli</strain>
        <strain evidence="11">Gladioli</strain>
    </source>
</reference>
<dbReference type="GO" id="GO:0005304">
    <property type="term" value="F:L-valine transmembrane transporter activity"/>
    <property type="evidence" value="ECO:0007669"/>
    <property type="project" value="TreeGrafter"/>
</dbReference>
<reference evidence="12" key="2">
    <citation type="submission" date="2017-09" db="EMBL/GenBank/DDBJ databases">
        <title>FDA dAtabase for Regulatory Grade micrObial Sequences (FDA-ARGOS): Supporting development and validation of Infectious Disease Dx tests.</title>
        <authorList>
            <person name="Minogue T."/>
            <person name="Wolcott M."/>
            <person name="Wasieloski L."/>
            <person name="Aguilar W."/>
            <person name="Moore D."/>
            <person name="Tallon L.J."/>
            <person name="Sadzewicz L."/>
            <person name="Ott S."/>
            <person name="Zhao X."/>
            <person name="Nagaraj S."/>
            <person name="Vavikolanu K."/>
            <person name="Aluvathingal J."/>
            <person name="Nadendla S."/>
            <person name="Sichtig H."/>
        </authorList>
    </citation>
    <scope>NUCLEOTIDE SEQUENCE</scope>
    <source>
        <strain evidence="12">FDAARGOS_390</strain>
    </source>
</reference>
<keyword evidence="4" id="KW-0997">Cell inner membrane</keyword>
<evidence type="ECO:0000256" key="4">
    <source>
        <dbReference type="ARBA" id="ARBA00022519"/>
    </source>
</evidence>
<dbReference type="EMBL" id="JPGG01000015">
    <property type="protein sequence ID" value="KGC17171.1"/>
    <property type="molecule type" value="Genomic_DNA"/>
</dbReference>
<feature type="transmembrane region" description="Helical" evidence="10">
    <location>
        <begin position="243"/>
        <end position="266"/>
    </location>
</feature>
<accession>A0A095FHP0</accession>
<comment type="subcellular location">
    <subcellularLocation>
        <location evidence="1">Cell membrane</location>
        <topology evidence="1">Multi-pass membrane protein</topology>
    </subcellularLocation>
</comment>
<dbReference type="KEGG" id="bgo:BM43_697"/>
<keyword evidence="8 10" id="KW-0472">Membrane</keyword>
<proteinExistence type="inferred from homology"/>
<keyword evidence="6" id="KW-0029">Amino-acid transport</keyword>